<proteinExistence type="predicted"/>
<organism evidence="1 2">
    <name type="scientific">Candidatus Methylacidiphilum infernorum</name>
    <dbReference type="NCBI Taxonomy" id="511746"/>
    <lineage>
        <taxon>Bacteria</taxon>
        <taxon>Pseudomonadati</taxon>
        <taxon>Verrucomicrobiota</taxon>
        <taxon>Methylacidiphilae</taxon>
        <taxon>Methylacidiphilales</taxon>
        <taxon>Methylacidiphilaceae</taxon>
        <taxon>Methylacidiphilum (ex Ratnadevi et al. 2023)</taxon>
    </lineage>
</organism>
<dbReference type="EMBL" id="CP065956">
    <property type="protein sequence ID" value="QSR86963.1"/>
    <property type="molecule type" value="Genomic_DNA"/>
</dbReference>
<reference evidence="1 2" key="1">
    <citation type="submission" date="2020-12" db="EMBL/GenBank/DDBJ databases">
        <authorList>
            <person name="Awala S.I."/>
            <person name="Gwak J.-H."/>
            <person name="Kim S.-J."/>
            <person name="Rhee S.-K."/>
        </authorList>
    </citation>
    <scope>NUCLEOTIDE SEQUENCE [LARGE SCALE GENOMIC DNA]</scope>
    <source>
        <strain evidence="1 2">IT5</strain>
    </source>
</reference>
<accession>A0ABX7PWB1</accession>
<protein>
    <submittedName>
        <fullName evidence="1">Uncharacterized protein</fullName>
    </submittedName>
</protein>
<evidence type="ECO:0000313" key="2">
    <source>
        <dbReference type="Proteomes" id="UP000663088"/>
    </source>
</evidence>
<evidence type="ECO:0000313" key="1">
    <source>
        <dbReference type="EMBL" id="QSR86963.1"/>
    </source>
</evidence>
<gene>
    <name evidence="1" type="ORF">EM20IM_00895</name>
</gene>
<dbReference type="Proteomes" id="UP000663088">
    <property type="component" value="Chromosome"/>
</dbReference>
<keyword evidence="2" id="KW-1185">Reference proteome</keyword>
<sequence>MVLQPAQTKLLSSVAKNGARYWKDAKPTRNANAPKPLSNLFLRGKDIRSYYYEWAGLWLIFIPWHFPLHEDLSVQGACEKAKMEFVKQYPSVYQHLLNFKTSLSKRNKEETAIRYEWYALQRCAATYYPRLRMKKGFWQELAQASQFSLDERRNFLLQTLVTF</sequence>
<name>A0ABX7PWB1_9BACT</name>
<dbReference type="RefSeq" id="WP_206847415.1">
    <property type="nucleotide sequence ID" value="NZ_CP065956.1"/>
</dbReference>